<evidence type="ECO:0000256" key="4">
    <source>
        <dbReference type="SAM" id="Phobius"/>
    </source>
</evidence>
<sequence>MSGSGIRYLLLIHALLWIAVLPFASPLTASAAGSSSHALQQRIDQAEEGEVLEIPEGEYEGPIQITKRLHLAASPGAQVVLRNQSDQPAVTIAADDAKLTGIQIIDITAKDAPTVMVSGNRAVLEDLHIITGTDGIRLAEAQQGRILNNLVEWGAGEAVPFSRRGNGIDLYRSPSVIISGNTVRGMFDAIYVEFSDDALVEDNFVESSRYGIHTMYSKRPVLRGNRGSMNVTGAMVMEAAEAEVRANTFTKQYENVNAQGILLYDVHESIIAENRIEGNRVGIYVEYSTGNRIESNAVIDNFIGIQLLEASGNTITENFFAGNVTDALAKDSAQNDLSGNFWESFSGIDTDGDGRSDIPYKINPFFLGLIERRPVFQLFFQTPGIAFLETLYAADQAGWAADEAPLMAPPDRWQPSDDEPAGFIGGTVSLMVIILSLAIIGVNRRRIT</sequence>
<dbReference type="InterPro" id="IPR007742">
    <property type="entry name" value="NosD_dom"/>
</dbReference>
<dbReference type="Proteomes" id="UP000654993">
    <property type="component" value="Unassembled WGS sequence"/>
</dbReference>
<keyword evidence="4" id="KW-0812">Transmembrane</keyword>
<evidence type="ECO:0000259" key="6">
    <source>
        <dbReference type="Pfam" id="PF05048"/>
    </source>
</evidence>
<dbReference type="NCBIfam" id="TIGR03804">
    <property type="entry name" value="para_beta_helix"/>
    <property type="match status" value="2"/>
</dbReference>
<keyword evidence="2" id="KW-0677">Repeat</keyword>
<dbReference type="PANTHER" id="PTHR22990:SF15">
    <property type="entry name" value="F-BOX ONLY PROTEIN 10"/>
    <property type="match status" value="1"/>
</dbReference>
<evidence type="ECO:0000256" key="1">
    <source>
        <dbReference type="ARBA" id="ARBA00004906"/>
    </source>
</evidence>
<protein>
    <submittedName>
        <fullName evidence="7">Copper-binding periplasmic protein</fullName>
    </submittedName>
</protein>
<organism evidence="7 8">
    <name type="scientific">Insulibacter thermoxylanivorax</name>
    <dbReference type="NCBI Taxonomy" id="2749268"/>
    <lineage>
        <taxon>Bacteria</taxon>
        <taxon>Bacillati</taxon>
        <taxon>Bacillota</taxon>
        <taxon>Bacilli</taxon>
        <taxon>Bacillales</taxon>
        <taxon>Paenibacillaceae</taxon>
        <taxon>Insulibacter</taxon>
    </lineage>
</organism>
<dbReference type="EMBL" id="BMAQ01000005">
    <property type="protein sequence ID" value="GFR37519.1"/>
    <property type="molecule type" value="Genomic_DNA"/>
</dbReference>
<feature type="chain" id="PRO_5036724815" evidence="5">
    <location>
        <begin position="32"/>
        <end position="448"/>
    </location>
</feature>
<gene>
    <name evidence="7" type="ORF">PRECH8_08150</name>
</gene>
<comment type="caution">
    <text evidence="7">The sequence shown here is derived from an EMBL/GenBank/DDBJ whole genome shotgun (WGS) entry which is preliminary data.</text>
</comment>
<keyword evidence="4" id="KW-1133">Transmembrane helix</keyword>
<dbReference type="PANTHER" id="PTHR22990">
    <property type="entry name" value="F-BOX ONLY PROTEIN"/>
    <property type="match status" value="1"/>
</dbReference>
<dbReference type="SUPFAM" id="SSF51126">
    <property type="entry name" value="Pectin lyase-like"/>
    <property type="match status" value="1"/>
</dbReference>
<accession>A0A916VFC5</accession>
<evidence type="ECO:0000256" key="3">
    <source>
        <dbReference type="ARBA" id="ARBA00022786"/>
    </source>
</evidence>
<keyword evidence="3" id="KW-0833">Ubl conjugation pathway</keyword>
<dbReference type="RefSeq" id="WP_200965790.1">
    <property type="nucleotide sequence ID" value="NZ_BMAQ01000005.1"/>
</dbReference>
<feature type="transmembrane region" description="Helical" evidence="4">
    <location>
        <begin position="421"/>
        <end position="442"/>
    </location>
</feature>
<keyword evidence="8" id="KW-1185">Reference proteome</keyword>
<reference evidence="7" key="1">
    <citation type="submission" date="2020-08" db="EMBL/GenBank/DDBJ databases">
        <authorList>
            <person name="Uke A."/>
            <person name="Chhe C."/>
            <person name="Baramee S."/>
            <person name="Kosugi A."/>
        </authorList>
    </citation>
    <scope>NUCLEOTIDE SEQUENCE</scope>
    <source>
        <strain evidence="7">DA-C8</strain>
    </source>
</reference>
<name>A0A916VFC5_9BACL</name>
<feature type="domain" description="Periplasmic copper-binding protein NosD beta helix" evidence="6">
    <location>
        <begin position="158"/>
        <end position="347"/>
    </location>
</feature>
<dbReference type="InterPro" id="IPR011050">
    <property type="entry name" value="Pectin_lyase_fold/virulence"/>
</dbReference>
<evidence type="ECO:0000256" key="5">
    <source>
        <dbReference type="SAM" id="SignalP"/>
    </source>
</evidence>
<dbReference type="AlphaFoldDB" id="A0A916VFC5"/>
<keyword evidence="5" id="KW-0732">Signal</keyword>
<dbReference type="InterPro" id="IPR006626">
    <property type="entry name" value="PbH1"/>
</dbReference>
<dbReference type="InterPro" id="IPR051550">
    <property type="entry name" value="SCF-Subunits/Alg-Epimerases"/>
</dbReference>
<keyword evidence="4" id="KW-0472">Membrane</keyword>
<reference evidence="7" key="2">
    <citation type="journal article" date="2021" name="Data Brief">
        <title>Draft genome sequence data of the facultative, thermophilic, xylanolytic bacterium Paenibacillus sp. strain DA-C8.</title>
        <authorList>
            <person name="Chhe C."/>
            <person name="Uke A."/>
            <person name="Baramee S."/>
            <person name="Ungkulpasvich U."/>
            <person name="Tachaapaikoon C."/>
            <person name="Pason P."/>
            <person name="Waeonukul R."/>
            <person name="Ratanakhanokchai K."/>
            <person name="Kosugi A."/>
        </authorList>
    </citation>
    <scope>NUCLEOTIDE SEQUENCE</scope>
    <source>
        <strain evidence="7">DA-C8</strain>
    </source>
</reference>
<evidence type="ECO:0000313" key="7">
    <source>
        <dbReference type="EMBL" id="GFR37519.1"/>
    </source>
</evidence>
<dbReference type="Pfam" id="PF05048">
    <property type="entry name" value="NosD"/>
    <property type="match status" value="1"/>
</dbReference>
<dbReference type="InterPro" id="IPR012334">
    <property type="entry name" value="Pectin_lyas_fold"/>
</dbReference>
<comment type="pathway">
    <text evidence="1">Protein modification; protein ubiquitination.</text>
</comment>
<evidence type="ECO:0000313" key="8">
    <source>
        <dbReference type="Proteomes" id="UP000654993"/>
    </source>
</evidence>
<proteinExistence type="predicted"/>
<dbReference type="InterPro" id="IPR022441">
    <property type="entry name" value="Para_beta_helix_rpt-2"/>
</dbReference>
<evidence type="ECO:0000256" key="2">
    <source>
        <dbReference type="ARBA" id="ARBA00022737"/>
    </source>
</evidence>
<dbReference type="SMART" id="SM00710">
    <property type="entry name" value="PbH1"/>
    <property type="match status" value="6"/>
</dbReference>
<dbReference type="Gene3D" id="2.160.20.10">
    <property type="entry name" value="Single-stranded right-handed beta-helix, Pectin lyase-like"/>
    <property type="match status" value="2"/>
</dbReference>
<feature type="signal peptide" evidence="5">
    <location>
        <begin position="1"/>
        <end position="31"/>
    </location>
</feature>